<feature type="transmembrane region" description="Helical" evidence="1">
    <location>
        <begin position="6"/>
        <end position="28"/>
    </location>
</feature>
<protein>
    <submittedName>
        <fullName evidence="2">Uncharacterized protein</fullName>
    </submittedName>
</protein>
<keyword evidence="1" id="KW-1133">Transmembrane helix</keyword>
<organism evidence="2 3">
    <name type="scientific">Cladobotryum mycophilum</name>
    <dbReference type="NCBI Taxonomy" id="491253"/>
    <lineage>
        <taxon>Eukaryota</taxon>
        <taxon>Fungi</taxon>
        <taxon>Dikarya</taxon>
        <taxon>Ascomycota</taxon>
        <taxon>Pezizomycotina</taxon>
        <taxon>Sordariomycetes</taxon>
        <taxon>Hypocreomycetidae</taxon>
        <taxon>Hypocreales</taxon>
        <taxon>Hypocreaceae</taxon>
        <taxon>Cladobotryum</taxon>
    </lineage>
</organism>
<accession>A0ABR0T0K0</accession>
<comment type="caution">
    <text evidence="2">The sequence shown here is derived from an EMBL/GenBank/DDBJ whole genome shotgun (WGS) entry which is preliminary data.</text>
</comment>
<keyword evidence="1" id="KW-0812">Transmembrane</keyword>
<dbReference type="Proteomes" id="UP001338125">
    <property type="component" value="Unassembled WGS sequence"/>
</dbReference>
<sequence length="53" mass="6077">MSSWVKADIIALVTLLVNIVLAPVVWLIKAWRKNRIPKQSVEMAYELEVESPQ</sequence>
<gene>
    <name evidence="2" type="ORF">PT974_00315</name>
</gene>
<dbReference type="EMBL" id="JAVFKD010000001">
    <property type="protein sequence ID" value="KAK5997947.1"/>
    <property type="molecule type" value="Genomic_DNA"/>
</dbReference>
<keyword evidence="3" id="KW-1185">Reference proteome</keyword>
<evidence type="ECO:0000313" key="2">
    <source>
        <dbReference type="EMBL" id="KAK5997947.1"/>
    </source>
</evidence>
<evidence type="ECO:0000256" key="1">
    <source>
        <dbReference type="SAM" id="Phobius"/>
    </source>
</evidence>
<keyword evidence="1" id="KW-0472">Membrane</keyword>
<reference evidence="2 3" key="1">
    <citation type="submission" date="2024-01" db="EMBL/GenBank/DDBJ databases">
        <title>Complete genome of Cladobotryum mycophilum ATHUM6906.</title>
        <authorList>
            <person name="Christinaki A.C."/>
            <person name="Myridakis A.I."/>
            <person name="Kouvelis V.N."/>
        </authorList>
    </citation>
    <scope>NUCLEOTIDE SEQUENCE [LARGE SCALE GENOMIC DNA]</scope>
    <source>
        <strain evidence="2 3">ATHUM6906</strain>
    </source>
</reference>
<name>A0ABR0T0K0_9HYPO</name>
<proteinExistence type="predicted"/>
<evidence type="ECO:0000313" key="3">
    <source>
        <dbReference type="Proteomes" id="UP001338125"/>
    </source>
</evidence>